<proteinExistence type="predicted"/>
<sequence>MEKLIRRHISDLIDLKTHPVASTTSKMITDDAALHHGERRPVKYDDVTTATIVELPPGPFIGNSFDLPYRPKNPGMNPVWRCAEIRCELRRISVRMFFQFSGKYSPTSSERTHQVPGLV</sequence>
<dbReference type="EMBL" id="CM056742">
    <property type="protein sequence ID" value="KAJ8677318.1"/>
    <property type="molecule type" value="Genomic_DNA"/>
</dbReference>
<protein>
    <submittedName>
        <fullName evidence="1">Uncharacterized protein</fullName>
    </submittedName>
</protein>
<organism evidence="1 2">
    <name type="scientific">Eretmocerus hayati</name>
    <dbReference type="NCBI Taxonomy" id="131215"/>
    <lineage>
        <taxon>Eukaryota</taxon>
        <taxon>Metazoa</taxon>
        <taxon>Ecdysozoa</taxon>
        <taxon>Arthropoda</taxon>
        <taxon>Hexapoda</taxon>
        <taxon>Insecta</taxon>
        <taxon>Pterygota</taxon>
        <taxon>Neoptera</taxon>
        <taxon>Endopterygota</taxon>
        <taxon>Hymenoptera</taxon>
        <taxon>Apocrita</taxon>
        <taxon>Proctotrupomorpha</taxon>
        <taxon>Chalcidoidea</taxon>
        <taxon>Aphelinidae</taxon>
        <taxon>Aphelininae</taxon>
        <taxon>Eretmocerus</taxon>
    </lineage>
</organism>
<reference evidence="1" key="1">
    <citation type="submission" date="2023-04" db="EMBL/GenBank/DDBJ databases">
        <title>A chromosome-level genome assembly of the parasitoid wasp Eretmocerus hayati.</title>
        <authorList>
            <person name="Zhong Y."/>
            <person name="Liu S."/>
            <person name="Liu Y."/>
        </authorList>
    </citation>
    <scope>NUCLEOTIDE SEQUENCE</scope>
    <source>
        <strain evidence="1">ZJU_SS_LIU_2023</strain>
    </source>
</reference>
<gene>
    <name evidence="1" type="ORF">QAD02_013105</name>
</gene>
<accession>A0ACC2P1H6</accession>
<evidence type="ECO:0000313" key="2">
    <source>
        <dbReference type="Proteomes" id="UP001239111"/>
    </source>
</evidence>
<dbReference type="Proteomes" id="UP001239111">
    <property type="component" value="Chromosome 2"/>
</dbReference>
<evidence type="ECO:0000313" key="1">
    <source>
        <dbReference type="EMBL" id="KAJ8677318.1"/>
    </source>
</evidence>
<keyword evidence="2" id="KW-1185">Reference proteome</keyword>
<comment type="caution">
    <text evidence="1">The sequence shown here is derived from an EMBL/GenBank/DDBJ whole genome shotgun (WGS) entry which is preliminary data.</text>
</comment>
<name>A0ACC2P1H6_9HYME</name>